<protein>
    <submittedName>
        <fullName evidence="1">Uncharacterized protein</fullName>
    </submittedName>
</protein>
<proteinExistence type="predicted"/>
<evidence type="ECO:0000313" key="2">
    <source>
        <dbReference type="Proteomes" id="UP000235315"/>
    </source>
</evidence>
<gene>
    <name evidence="1" type="ORF">C1C98_27010</name>
</gene>
<evidence type="ECO:0000313" key="1">
    <source>
        <dbReference type="EMBL" id="AUO48840.1"/>
    </source>
</evidence>
<name>A0ABM6R700_PSEO1</name>
<dbReference type="EMBL" id="CP025738">
    <property type="protein sequence ID" value="AUO48840.1"/>
    <property type="molecule type" value="Genomic_DNA"/>
</dbReference>
<organism evidence="1 2">
    <name type="scientific">Pseudomonas ogarae (strain DSM 112162 / CECT 30235 / F113)</name>
    <dbReference type="NCBI Taxonomy" id="1114970"/>
    <lineage>
        <taxon>Bacteria</taxon>
        <taxon>Pseudomonadati</taxon>
        <taxon>Pseudomonadota</taxon>
        <taxon>Gammaproteobacteria</taxon>
        <taxon>Pseudomonadales</taxon>
        <taxon>Pseudomonadaceae</taxon>
        <taxon>Pseudomonas</taxon>
    </lineage>
</organism>
<reference evidence="1 2" key="1">
    <citation type="submission" date="2018-01" db="EMBL/GenBank/DDBJ databases">
        <title>Tropical forage species Digitaria eriantha prevents oxidative stress under low temperature conditions by the incorporation of polyhydroxybutyrate-producing endophytic bacteria.</title>
        <authorList>
            <person name="Stritzler M."/>
            <person name="Ayub N."/>
        </authorList>
    </citation>
    <scope>NUCLEOTIDE SEQUENCE [LARGE SCALE GENOMIC DNA]</scope>
    <source>
        <strain evidence="1 2">FR1</strain>
    </source>
</reference>
<keyword evidence="2" id="KW-1185">Reference proteome</keyword>
<accession>A0ABM6R700</accession>
<dbReference type="Proteomes" id="UP000235315">
    <property type="component" value="Chromosome"/>
</dbReference>
<sequence>MGTSLWENSLWEQSLWEQSLLAIAFVQSTEMLHVTISSRASFAPTGLLSPSMFWGLLLKSATALASIFTL</sequence>